<dbReference type="InterPro" id="IPR012854">
    <property type="entry name" value="Cu_amine_oxidase-like_N"/>
</dbReference>
<name>A0A162MVW4_9FIRM</name>
<dbReference type="OrthoDB" id="268113at2"/>
<dbReference type="Proteomes" id="UP000075737">
    <property type="component" value="Unassembled WGS sequence"/>
</dbReference>
<sequence length="251" mass="28604">MKKIISLLLILSILSFSAVAYAYTTIEIYINGVRYEPDVKPFIDASNRTIVPIRLIAEGLGCKVDWNEKQQLVTISKGDKVVKLTINKREALVNGKTVEMDTQAVIKDGKRTMVPLRFVSENMDCTVDFKIEYTTPTIYIKSNDPNLLSVEHIGFSAFSDNDPTTNGVKYSLGFNVWKQEQVDEAKKLLEKFVKDKDALNQIYTHIEKKSKDVSFYEAFETYTFCINGKNYRTKMYITGGNPIISFKAFIK</sequence>
<dbReference type="Gene3D" id="3.30.457.10">
    <property type="entry name" value="Copper amine oxidase-like, N-terminal domain"/>
    <property type="match status" value="1"/>
</dbReference>
<proteinExistence type="predicted"/>
<dbReference type="SUPFAM" id="SSF55383">
    <property type="entry name" value="Copper amine oxidase, domain N"/>
    <property type="match status" value="1"/>
</dbReference>
<keyword evidence="4" id="KW-1185">Reference proteome</keyword>
<evidence type="ECO:0000313" key="4">
    <source>
        <dbReference type="Proteomes" id="UP000075737"/>
    </source>
</evidence>
<feature type="chain" id="PRO_5007837770" description="Copper amine oxidase-like N-terminal domain-containing protein" evidence="1">
    <location>
        <begin position="23"/>
        <end position="251"/>
    </location>
</feature>
<organism evidence="3 4">
    <name type="scientific">Thermovenabulum gondwanense</name>
    <dbReference type="NCBI Taxonomy" id="520767"/>
    <lineage>
        <taxon>Bacteria</taxon>
        <taxon>Bacillati</taxon>
        <taxon>Bacillota</taxon>
        <taxon>Clostridia</taxon>
        <taxon>Thermosediminibacterales</taxon>
        <taxon>Thermosediminibacteraceae</taxon>
        <taxon>Thermovenabulum</taxon>
    </lineage>
</organism>
<reference evidence="3 4" key="1">
    <citation type="submission" date="2015-12" db="EMBL/GenBank/DDBJ databases">
        <title>Draft genome of Thermovenabulum gondwanense isolated from a red thermophilic microbial mat colonisisng an outflow channel of a bore well.</title>
        <authorList>
            <person name="Patel B.K."/>
        </authorList>
    </citation>
    <scope>NUCLEOTIDE SEQUENCE [LARGE SCALE GENOMIC DNA]</scope>
    <source>
        <strain evidence="3 4">R270</strain>
    </source>
</reference>
<dbReference type="AlphaFoldDB" id="A0A162MVW4"/>
<dbReference type="RefSeq" id="WP_068747462.1">
    <property type="nucleotide sequence ID" value="NZ_LOHZ01000019.1"/>
</dbReference>
<evidence type="ECO:0000256" key="1">
    <source>
        <dbReference type="SAM" id="SignalP"/>
    </source>
</evidence>
<accession>A0A162MVW4</accession>
<comment type="caution">
    <text evidence="3">The sequence shown here is derived from an EMBL/GenBank/DDBJ whole genome shotgun (WGS) entry which is preliminary data.</text>
</comment>
<feature type="domain" description="Copper amine oxidase-like N-terminal" evidence="2">
    <location>
        <begin position="29"/>
        <end position="135"/>
    </location>
</feature>
<evidence type="ECO:0000313" key="3">
    <source>
        <dbReference type="EMBL" id="KYO67972.1"/>
    </source>
</evidence>
<keyword evidence="1" id="KW-0732">Signal</keyword>
<evidence type="ECO:0000259" key="2">
    <source>
        <dbReference type="Pfam" id="PF07833"/>
    </source>
</evidence>
<gene>
    <name evidence="3" type="ORF">ATZ99_02810</name>
</gene>
<feature type="signal peptide" evidence="1">
    <location>
        <begin position="1"/>
        <end position="22"/>
    </location>
</feature>
<dbReference type="InterPro" id="IPR036582">
    <property type="entry name" value="Mao_N_sf"/>
</dbReference>
<dbReference type="STRING" id="520767.ATZ99_02810"/>
<protein>
    <recommendedName>
        <fullName evidence="2">Copper amine oxidase-like N-terminal domain-containing protein</fullName>
    </recommendedName>
</protein>
<dbReference type="EMBL" id="LOHZ01000019">
    <property type="protein sequence ID" value="KYO67972.1"/>
    <property type="molecule type" value="Genomic_DNA"/>
</dbReference>
<dbReference type="Pfam" id="PF07833">
    <property type="entry name" value="Cu_amine_oxidN1"/>
    <property type="match status" value="1"/>
</dbReference>